<feature type="domain" description="Glycylpeptide N-tetradecanoyltransferase N-terminal" evidence="8">
    <location>
        <begin position="118"/>
        <end position="194"/>
    </location>
</feature>
<evidence type="ECO:0000256" key="2">
    <source>
        <dbReference type="ARBA" id="ARBA00012923"/>
    </source>
</evidence>
<feature type="non-terminal residue" evidence="9">
    <location>
        <position position="194"/>
    </location>
</feature>
<dbReference type="EC" id="2.3.1.97" evidence="2"/>
<evidence type="ECO:0000256" key="3">
    <source>
        <dbReference type="ARBA" id="ARBA00022240"/>
    </source>
</evidence>
<evidence type="ECO:0000256" key="4">
    <source>
        <dbReference type="ARBA" id="ARBA00022679"/>
    </source>
</evidence>
<evidence type="ECO:0000256" key="5">
    <source>
        <dbReference type="ARBA" id="ARBA00023315"/>
    </source>
</evidence>
<evidence type="ECO:0000259" key="8">
    <source>
        <dbReference type="Pfam" id="PF01233"/>
    </source>
</evidence>
<dbReference type="SUPFAM" id="SSF55729">
    <property type="entry name" value="Acyl-CoA N-acyltransferases (Nat)"/>
    <property type="match status" value="1"/>
</dbReference>
<dbReference type="Pfam" id="PF01233">
    <property type="entry name" value="NMT"/>
    <property type="match status" value="1"/>
</dbReference>
<organism evidence="9 10">
    <name type="scientific">Rozella allomycis (strain CSF55)</name>
    <dbReference type="NCBI Taxonomy" id="988480"/>
    <lineage>
        <taxon>Eukaryota</taxon>
        <taxon>Fungi</taxon>
        <taxon>Fungi incertae sedis</taxon>
        <taxon>Cryptomycota</taxon>
        <taxon>Cryptomycota incertae sedis</taxon>
        <taxon>Rozella</taxon>
    </lineage>
</organism>
<dbReference type="Proteomes" id="UP000281549">
    <property type="component" value="Unassembled WGS sequence"/>
</dbReference>
<evidence type="ECO:0000256" key="7">
    <source>
        <dbReference type="ARBA" id="ARBA00031854"/>
    </source>
</evidence>
<dbReference type="GO" id="GO:0004379">
    <property type="term" value="F:glycylpeptide N-tetradecanoyltransferase activity"/>
    <property type="evidence" value="ECO:0007669"/>
    <property type="project" value="UniProtKB-EC"/>
</dbReference>
<evidence type="ECO:0000256" key="6">
    <source>
        <dbReference type="ARBA" id="ARBA00031242"/>
    </source>
</evidence>
<comment type="similarity">
    <text evidence="1">Belongs to the NMT family.</text>
</comment>
<reference evidence="10" key="1">
    <citation type="journal article" date="2018" name="Nat. Microbiol.">
        <title>Leveraging single-cell genomics to expand the fungal tree of life.</title>
        <authorList>
            <person name="Ahrendt S.R."/>
            <person name="Quandt C.A."/>
            <person name="Ciobanu D."/>
            <person name="Clum A."/>
            <person name="Salamov A."/>
            <person name="Andreopoulos B."/>
            <person name="Cheng J.F."/>
            <person name="Woyke T."/>
            <person name="Pelin A."/>
            <person name="Henrissat B."/>
            <person name="Reynolds N.K."/>
            <person name="Benny G.L."/>
            <person name="Smith M.E."/>
            <person name="James T.Y."/>
            <person name="Grigoriev I.V."/>
        </authorList>
    </citation>
    <scope>NUCLEOTIDE SEQUENCE [LARGE SCALE GENOMIC DNA]</scope>
    <source>
        <strain evidence="10">CSF55</strain>
    </source>
</reference>
<dbReference type="AlphaFoldDB" id="A0A4P9YFK7"/>
<dbReference type="PANTHER" id="PTHR11377:SF5">
    <property type="entry name" value="GLYCYLPEPTIDE N-TETRADECANOYLTRANSFERASE"/>
    <property type="match status" value="1"/>
</dbReference>
<dbReference type="GO" id="GO:0005737">
    <property type="term" value="C:cytoplasm"/>
    <property type="evidence" value="ECO:0007669"/>
    <property type="project" value="TreeGrafter"/>
</dbReference>
<dbReference type="Gene3D" id="3.40.630.170">
    <property type="match status" value="1"/>
</dbReference>
<evidence type="ECO:0000313" key="9">
    <source>
        <dbReference type="EMBL" id="RKP18283.1"/>
    </source>
</evidence>
<sequence>MTVKFYEIFSRFKCITEYTIGRSKPYVYTKLSYDCDQTNFQATGKAMSSKDNADKKPKINDDFVTEKVIKHAKKEDIVKFLNEMAIKEQKMNDVPKEHKFWKTQPVMQEKITEEEYGPIQQNKSKEDIRKEPYIIPDTFVWENIDLNDEQCLDNVYELLANNYVEDPDKVFRFNYQKELLKWAMSSPGAKEEYH</sequence>
<proteinExistence type="inferred from homology"/>
<keyword evidence="4" id="KW-0808">Transferase</keyword>
<gene>
    <name evidence="9" type="ORF">ROZALSC1DRAFT_23381</name>
</gene>
<dbReference type="InterPro" id="IPR022676">
    <property type="entry name" value="NMT_N"/>
</dbReference>
<dbReference type="PANTHER" id="PTHR11377">
    <property type="entry name" value="N-MYRISTOYL TRANSFERASE"/>
    <property type="match status" value="1"/>
</dbReference>
<protein>
    <recommendedName>
        <fullName evidence="3">Glycylpeptide N-tetradecanoyltransferase</fullName>
        <ecNumber evidence="2">2.3.1.97</ecNumber>
    </recommendedName>
    <alternativeName>
        <fullName evidence="6">Myristoyl-CoA:protein N-myristoyltransferase</fullName>
    </alternativeName>
    <alternativeName>
        <fullName evidence="7">Peptide N-myristoyltransferase</fullName>
    </alternativeName>
</protein>
<evidence type="ECO:0000256" key="1">
    <source>
        <dbReference type="ARBA" id="ARBA00009469"/>
    </source>
</evidence>
<dbReference type="InterPro" id="IPR016181">
    <property type="entry name" value="Acyl_CoA_acyltransferase"/>
</dbReference>
<dbReference type="EMBL" id="ML005505">
    <property type="protein sequence ID" value="RKP18283.1"/>
    <property type="molecule type" value="Genomic_DNA"/>
</dbReference>
<accession>A0A4P9YFK7</accession>
<dbReference type="InterPro" id="IPR000903">
    <property type="entry name" value="NMT"/>
</dbReference>
<evidence type="ECO:0000313" key="10">
    <source>
        <dbReference type="Proteomes" id="UP000281549"/>
    </source>
</evidence>
<name>A0A4P9YFK7_ROZAC</name>
<keyword evidence="5" id="KW-0012">Acyltransferase</keyword>